<dbReference type="GO" id="GO:0003677">
    <property type="term" value="F:DNA binding"/>
    <property type="evidence" value="ECO:0007669"/>
    <property type="project" value="InterPro"/>
</dbReference>
<dbReference type="EMBL" id="MLJW01000976">
    <property type="protein sequence ID" value="OIQ81057.1"/>
    <property type="molecule type" value="Genomic_DNA"/>
</dbReference>
<evidence type="ECO:0000259" key="1">
    <source>
        <dbReference type="PROSITE" id="PS50943"/>
    </source>
</evidence>
<dbReference type="CDD" id="cd00093">
    <property type="entry name" value="HTH_XRE"/>
    <property type="match status" value="1"/>
</dbReference>
<gene>
    <name evidence="2" type="ORF">GALL_371810</name>
</gene>
<sequence length="69" mass="7903">MDWLRATMKKRGFTLNALAEEVGINKGNIYRYFTQQQRPRVDVVPILCEALKTTPATLLIQLGVMPKVR</sequence>
<dbReference type="PROSITE" id="PS50943">
    <property type="entry name" value="HTH_CROC1"/>
    <property type="match status" value="1"/>
</dbReference>
<dbReference type="SUPFAM" id="SSF47413">
    <property type="entry name" value="lambda repressor-like DNA-binding domains"/>
    <property type="match status" value="1"/>
</dbReference>
<dbReference type="InterPro" id="IPR001387">
    <property type="entry name" value="Cro/C1-type_HTH"/>
</dbReference>
<dbReference type="SMART" id="SM00530">
    <property type="entry name" value="HTH_XRE"/>
    <property type="match status" value="1"/>
</dbReference>
<name>A0A1J5QBP8_9ZZZZ</name>
<dbReference type="Gene3D" id="1.10.260.40">
    <property type="entry name" value="lambda repressor-like DNA-binding domains"/>
    <property type="match status" value="1"/>
</dbReference>
<reference evidence="2" key="1">
    <citation type="submission" date="2016-10" db="EMBL/GenBank/DDBJ databases">
        <title>Sequence of Gallionella enrichment culture.</title>
        <authorList>
            <person name="Poehlein A."/>
            <person name="Muehling M."/>
            <person name="Daniel R."/>
        </authorList>
    </citation>
    <scope>NUCLEOTIDE SEQUENCE</scope>
</reference>
<dbReference type="InterPro" id="IPR010982">
    <property type="entry name" value="Lambda_DNA-bd_dom_sf"/>
</dbReference>
<feature type="domain" description="HTH cro/C1-type" evidence="1">
    <location>
        <begin position="4"/>
        <end position="58"/>
    </location>
</feature>
<dbReference type="AlphaFoldDB" id="A0A1J5QBP8"/>
<dbReference type="Pfam" id="PF13443">
    <property type="entry name" value="HTH_26"/>
    <property type="match status" value="1"/>
</dbReference>
<comment type="caution">
    <text evidence="2">The sequence shown here is derived from an EMBL/GenBank/DDBJ whole genome shotgun (WGS) entry which is preliminary data.</text>
</comment>
<proteinExistence type="predicted"/>
<accession>A0A1J5QBP8</accession>
<protein>
    <submittedName>
        <fullName evidence="2">Helix-turn-helix domain protein</fullName>
    </submittedName>
</protein>
<organism evidence="2">
    <name type="scientific">mine drainage metagenome</name>
    <dbReference type="NCBI Taxonomy" id="410659"/>
    <lineage>
        <taxon>unclassified sequences</taxon>
        <taxon>metagenomes</taxon>
        <taxon>ecological metagenomes</taxon>
    </lineage>
</organism>
<evidence type="ECO:0000313" key="2">
    <source>
        <dbReference type="EMBL" id="OIQ81057.1"/>
    </source>
</evidence>